<proteinExistence type="inferred from homology"/>
<feature type="chain" id="PRO_5012001636" description="Flavin reductase like domain-containing protein" evidence="4">
    <location>
        <begin position="22"/>
        <end position="242"/>
    </location>
</feature>
<dbReference type="Pfam" id="PF01613">
    <property type="entry name" value="Flavin_Reduct"/>
    <property type="match status" value="1"/>
</dbReference>
<sequence length="242" mass="26892">MHTAISPAILYWGSIVVLISTENEDGTPNIAPISSAWWLGHRCMLGLDASSKTTINLQRTKQCVLNLADDTMGDQINALAKTTGVHPVSESKQSRGYRHVKDKFGVAGLTAIPSDLVNPPCIQECPVQMEVELVDVHEMMKDVPGRAGLVLALEVKILRVHVEDQLRMDGYENRVDADKWKPMIMSFQDMYGLKERKAVVSKLATIDEEKYRPWTKAEVRVEGTGVNVMVVENGATLYEQSI</sequence>
<reference evidence="6 7" key="1">
    <citation type="submission" date="2016-03" db="EMBL/GenBank/DDBJ databases">
        <authorList>
            <person name="Ploux O."/>
        </authorList>
    </citation>
    <scope>NUCLEOTIDE SEQUENCE [LARGE SCALE GENOMIC DNA]</scope>
    <source>
        <strain evidence="6 7">UAMH 11012</strain>
    </source>
</reference>
<evidence type="ECO:0000256" key="2">
    <source>
        <dbReference type="ARBA" id="ARBA00022630"/>
    </source>
</evidence>
<dbReference type="SUPFAM" id="SSF50475">
    <property type="entry name" value="FMN-binding split barrel"/>
    <property type="match status" value="1"/>
</dbReference>
<dbReference type="InterPro" id="IPR002563">
    <property type="entry name" value="Flavin_Rdtase-like_dom"/>
</dbReference>
<evidence type="ECO:0000256" key="1">
    <source>
        <dbReference type="ARBA" id="ARBA00001917"/>
    </source>
</evidence>
<keyword evidence="2" id="KW-0285">Flavoprotein</keyword>
<dbReference type="AlphaFoldDB" id="A0A1L7XB22"/>
<name>A0A1L7XB22_9HELO</name>
<dbReference type="GO" id="GO:0010181">
    <property type="term" value="F:FMN binding"/>
    <property type="evidence" value="ECO:0007669"/>
    <property type="project" value="InterPro"/>
</dbReference>
<keyword evidence="4" id="KW-0732">Signal</keyword>
<evidence type="ECO:0000313" key="6">
    <source>
        <dbReference type="EMBL" id="CZR62177.1"/>
    </source>
</evidence>
<dbReference type="STRING" id="576137.A0A1L7XB22"/>
<dbReference type="OrthoDB" id="10250990at2759"/>
<dbReference type="PANTHER" id="PTHR43567:SF1">
    <property type="entry name" value="FLAVOREDOXIN"/>
    <property type="match status" value="1"/>
</dbReference>
<gene>
    <name evidence="6" type="ORF">PAC_12074</name>
</gene>
<dbReference type="EMBL" id="FJOG01000020">
    <property type="protein sequence ID" value="CZR62177.1"/>
    <property type="molecule type" value="Genomic_DNA"/>
</dbReference>
<organism evidence="6 7">
    <name type="scientific">Phialocephala subalpina</name>
    <dbReference type="NCBI Taxonomy" id="576137"/>
    <lineage>
        <taxon>Eukaryota</taxon>
        <taxon>Fungi</taxon>
        <taxon>Dikarya</taxon>
        <taxon>Ascomycota</taxon>
        <taxon>Pezizomycotina</taxon>
        <taxon>Leotiomycetes</taxon>
        <taxon>Helotiales</taxon>
        <taxon>Mollisiaceae</taxon>
        <taxon>Phialocephala</taxon>
        <taxon>Phialocephala fortinii species complex</taxon>
    </lineage>
</organism>
<keyword evidence="7" id="KW-1185">Reference proteome</keyword>
<accession>A0A1L7XB22</accession>
<dbReference type="InterPro" id="IPR052174">
    <property type="entry name" value="Flavoredoxin"/>
</dbReference>
<comment type="similarity">
    <text evidence="3">Belongs to the flavoredoxin family.</text>
</comment>
<evidence type="ECO:0000256" key="4">
    <source>
        <dbReference type="SAM" id="SignalP"/>
    </source>
</evidence>
<feature type="signal peptide" evidence="4">
    <location>
        <begin position="1"/>
        <end position="21"/>
    </location>
</feature>
<evidence type="ECO:0000256" key="3">
    <source>
        <dbReference type="ARBA" id="ARBA00038054"/>
    </source>
</evidence>
<protein>
    <recommendedName>
        <fullName evidence="5">Flavin reductase like domain-containing protein</fullName>
    </recommendedName>
</protein>
<evidence type="ECO:0000259" key="5">
    <source>
        <dbReference type="Pfam" id="PF01613"/>
    </source>
</evidence>
<dbReference type="Gene3D" id="2.30.110.10">
    <property type="entry name" value="Electron Transport, Fmn-binding Protein, Chain A"/>
    <property type="match status" value="1"/>
</dbReference>
<feature type="domain" description="Flavin reductase like" evidence="5">
    <location>
        <begin position="15"/>
        <end position="142"/>
    </location>
</feature>
<comment type="cofactor">
    <cofactor evidence="1">
        <name>FMN</name>
        <dbReference type="ChEBI" id="CHEBI:58210"/>
    </cofactor>
</comment>
<dbReference type="InterPro" id="IPR012349">
    <property type="entry name" value="Split_barrel_FMN-bd"/>
</dbReference>
<dbReference type="Proteomes" id="UP000184330">
    <property type="component" value="Unassembled WGS sequence"/>
</dbReference>
<evidence type="ECO:0000313" key="7">
    <source>
        <dbReference type="Proteomes" id="UP000184330"/>
    </source>
</evidence>
<dbReference type="PANTHER" id="PTHR43567">
    <property type="entry name" value="FLAVOREDOXIN-RELATED-RELATED"/>
    <property type="match status" value="1"/>
</dbReference>